<evidence type="ECO:0000313" key="12">
    <source>
        <dbReference type="EMBL" id="GGE69153.1"/>
    </source>
</evidence>
<dbReference type="FunFam" id="1.20.1560.10:FF:000040">
    <property type="entry name" value="Multidrug ABC transporter ATP-binding protein"/>
    <property type="match status" value="1"/>
</dbReference>
<keyword evidence="4 9" id="KW-0812">Transmembrane</keyword>
<gene>
    <name evidence="12" type="ORF">GCM10007140_19030</name>
</gene>
<feature type="domain" description="ABC transporter" evidence="10">
    <location>
        <begin position="335"/>
        <end position="570"/>
    </location>
</feature>
<feature type="transmembrane region" description="Helical" evidence="9">
    <location>
        <begin position="238"/>
        <end position="260"/>
    </location>
</feature>
<dbReference type="GO" id="GO:0005524">
    <property type="term" value="F:ATP binding"/>
    <property type="evidence" value="ECO:0007669"/>
    <property type="project" value="UniProtKB-KW"/>
</dbReference>
<evidence type="ECO:0000256" key="3">
    <source>
        <dbReference type="ARBA" id="ARBA00022475"/>
    </source>
</evidence>
<sequence length="579" mass="63159">MNSMRALVGYMKPYRLFAIIAPLLMVLEVAMDLLQPMIMQHIIDVGIANNDTEYVLKMSLLMIGAAVLGLVGGIGCMIYSAKASVNFATDIRQDVFQKIETFSSRNVDTFGKGKLITIVTNDIATIQLAVTMTLRILVRGPLMFLGSIIIVFFTARELFPILMVVVPIMLVAIIVLSSKGGKLFKSVQEAVDKVNTKLQENLAGIRVVKAYVRKRHEVEGFEKINNELTSRSMVAVQVVSLMLPIIMLVVSCAIVGALWLGGVQVADGIIDIGVILAFINYLNLILMAMGTISMVFMQIAKAFPSADRVQEVLTTEPDIQQPSSSYNPATVKGDVTFQNVSYSYVKNDEQVLKDISFSVQAGQMVGVIGSTGSGKTTLAKLLPRLYDVDEGVVHIDGIDVRKFELQTLRSAIGFVPQKASLFSGEIQTNIRFGKETATNGELTNAAEYACALEFIEKLEDSFAHTLTQGATNLSGGQKQRVSISRALVRKPAILILDDSTSAVDAKSEQHIQQALKEHFIGTTTFMIASKISSIHEADKILVLDNGELVGEGTHDELLMHCDVYKEIYVSQGGKVVQHG</sequence>
<dbReference type="SMART" id="SM00382">
    <property type="entry name" value="AAA"/>
    <property type="match status" value="1"/>
</dbReference>
<dbReference type="InterPro" id="IPR027417">
    <property type="entry name" value="P-loop_NTPase"/>
</dbReference>
<dbReference type="Gene3D" id="1.20.1560.10">
    <property type="entry name" value="ABC transporter type 1, transmembrane domain"/>
    <property type="match status" value="1"/>
</dbReference>
<dbReference type="InterPro" id="IPR003439">
    <property type="entry name" value="ABC_transporter-like_ATP-bd"/>
</dbReference>
<evidence type="ECO:0000256" key="9">
    <source>
        <dbReference type="SAM" id="Phobius"/>
    </source>
</evidence>
<evidence type="ECO:0000256" key="5">
    <source>
        <dbReference type="ARBA" id="ARBA00022741"/>
    </source>
</evidence>
<reference evidence="12" key="1">
    <citation type="journal article" date="2014" name="Int. J. Syst. Evol. Microbiol.">
        <title>Complete genome sequence of Corynebacterium casei LMG S-19264T (=DSM 44701T), isolated from a smear-ripened cheese.</title>
        <authorList>
            <consortium name="US DOE Joint Genome Institute (JGI-PGF)"/>
            <person name="Walter F."/>
            <person name="Albersmeier A."/>
            <person name="Kalinowski J."/>
            <person name="Ruckert C."/>
        </authorList>
    </citation>
    <scope>NUCLEOTIDE SEQUENCE</scope>
    <source>
        <strain evidence="12">CGMCC 1.12698</strain>
    </source>
</reference>
<dbReference type="InterPro" id="IPR017871">
    <property type="entry name" value="ABC_transporter-like_CS"/>
</dbReference>
<dbReference type="Proteomes" id="UP000605259">
    <property type="component" value="Unassembled WGS sequence"/>
</dbReference>
<dbReference type="Pfam" id="PF00664">
    <property type="entry name" value="ABC_membrane"/>
    <property type="match status" value="1"/>
</dbReference>
<proteinExistence type="predicted"/>
<dbReference type="SUPFAM" id="SSF52540">
    <property type="entry name" value="P-loop containing nucleoside triphosphate hydrolases"/>
    <property type="match status" value="1"/>
</dbReference>
<keyword evidence="6 12" id="KW-0067">ATP-binding</keyword>
<dbReference type="FunFam" id="3.40.50.300:FF:000221">
    <property type="entry name" value="Multidrug ABC transporter ATP-binding protein"/>
    <property type="match status" value="1"/>
</dbReference>
<keyword evidence="8 9" id="KW-0472">Membrane</keyword>
<reference evidence="12" key="2">
    <citation type="submission" date="2020-09" db="EMBL/GenBank/DDBJ databases">
        <authorList>
            <person name="Sun Q."/>
            <person name="Zhou Y."/>
        </authorList>
    </citation>
    <scope>NUCLEOTIDE SEQUENCE</scope>
    <source>
        <strain evidence="12">CGMCC 1.12698</strain>
    </source>
</reference>
<dbReference type="InterPro" id="IPR003593">
    <property type="entry name" value="AAA+_ATPase"/>
</dbReference>
<dbReference type="PANTHER" id="PTHR43394">
    <property type="entry name" value="ATP-DEPENDENT PERMEASE MDL1, MITOCHONDRIAL"/>
    <property type="match status" value="1"/>
</dbReference>
<feature type="transmembrane region" description="Helical" evidence="9">
    <location>
        <begin position="272"/>
        <end position="296"/>
    </location>
</feature>
<feature type="transmembrane region" description="Helical" evidence="9">
    <location>
        <begin position="55"/>
        <end position="79"/>
    </location>
</feature>
<dbReference type="PROSITE" id="PS50929">
    <property type="entry name" value="ABC_TM1F"/>
    <property type="match status" value="1"/>
</dbReference>
<evidence type="ECO:0000256" key="8">
    <source>
        <dbReference type="ARBA" id="ARBA00023136"/>
    </source>
</evidence>
<dbReference type="GO" id="GO:0015421">
    <property type="term" value="F:ABC-type oligopeptide transporter activity"/>
    <property type="evidence" value="ECO:0007669"/>
    <property type="project" value="TreeGrafter"/>
</dbReference>
<protein>
    <submittedName>
        <fullName evidence="12">Multidrug ABC transporter ATP-binding protein</fullName>
    </submittedName>
</protein>
<evidence type="ECO:0000256" key="4">
    <source>
        <dbReference type="ARBA" id="ARBA00022692"/>
    </source>
</evidence>
<dbReference type="PANTHER" id="PTHR43394:SF1">
    <property type="entry name" value="ATP-BINDING CASSETTE SUB-FAMILY B MEMBER 10, MITOCHONDRIAL"/>
    <property type="match status" value="1"/>
</dbReference>
<evidence type="ECO:0000256" key="1">
    <source>
        <dbReference type="ARBA" id="ARBA00004651"/>
    </source>
</evidence>
<evidence type="ECO:0000259" key="10">
    <source>
        <dbReference type="PROSITE" id="PS50893"/>
    </source>
</evidence>
<comment type="subcellular location">
    <subcellularLocation>
        <location evidence="1">Cell membrane</location>
        <topology evidence="1">Multi-pass membrane protein</topology>
    </subcellularLocation>
</comment>
<evidence type="ECO:0000256" key="2">
    <source>
        <dbReference type="ARBA" id="ARBA00022448"/>
    </source>
</evidence>
<keyword evidence="13" id="KW-1185">Reference proteome</keyword>
<comment type="caution">
    <text evidence="12">The sequence shown here is derived from an EMBL/GenBank/DDBJ whole genome shotgun (WGS) entry which is preliminary data.</text>
</comment>
<feature type="transmembrane region" description="Helical" evidence="9">
    <location>
        <begin position="136"/>
        <end position="153"/>
    </location>
</feature>
<feature type="transmembrane region" description="Helical" evidence="9">
    <location>
        <begin position="159"/>
        <end position="176"/>
    </location>
</feature>
<dbReference type="InterPro" id="IPR039421">
    <property type="entry name" value="Type_1_exporter"/>
</dbReference>
<keyword evidence="7 9" id="KW-1133">Transmembrane helix</keyword>
<evidence type="ECO:0000256" key="7">
    <source>
        <dbReference type="ARBA" id="ARBA00022989"/>
    </source>
</evidence>
<evidence type="ECO:0000313" key="13">
    <source>
        <dbReference type="Proteomes" id="UP000605259"/>
    </source>
</evidence>
<dbReference type="InterPro" id="IPR036640">
    <property type="entry name" value="ABC1_TM_sf"/>
</dbReference>
<feature type="domain" description="ABC transmembrane type-1" evidence="11">
    <location>
        <begin position="19"/>
        <end position="301"/>
    </location>
</feature>
<dbReference type="Gene3D" id="3.40.50.300">
    <property type="entry name" value="P-loop containing nucleotide triphosphate hydrolases"/>
    <property type="match status" value="1"/>
</dbReference>
<keyword evidence="3" id="KW-1003">Cell membrane</keyword>
<dbReference type="GO" id="GO:0005886">
    <property type="term" value="C:plasma membrane"/>
    <property type="evidence" value="ECO:0007669"/>
    <property type="project" value="UniProtKB-SubCell"/>
</dbReference>
<dbReference type="Pfam" id="PF00005">
    <property type="entry name" value="ABC_tran"/>
    <property type="match status" value="1"/>
</dbReference>
<dbReference type="AlphaFoldDB" id="A0A917ARD5"/>
<organism evidence="12 13">
    <name type="scientific">Priestia taiwanensis</name>
    <dbReference type="NCBI Taxonomy" id="1347902"/>
    <lineage>
        <taxon>Bacteria</taxon>
        <taxon>Bacillati</taxon>
        <taxon>Bacillota</taxon>
        <taxon>Bacilli</taxon>
        <taxon>Bacillales</taxon>
        <taxon>Bacillaceae</taxon>
        <taxon>Priestia</taxon>
    </lineage>
</organism>
<dbReference type="InterPro" id="IPR011527">
    <property type="entry name" value="ABC1_TM_dom"/>
</dbReference>
<keyword evidence="2" id="KW-0813">Transport</keyword>
<keyword evidence="5" id="KW-0547">Nucleotide-binding</keyword>
<name>A0A917ARD5_9BACI</name>
<dbReference type="EMBL" id="BMFK01000001">
    <property type="protein sequence ID" value="GGE69153.1"/>
    <property type="molecule type" value="Genomic_DNA"/>
</dbReference>
<dbReference type="RefSeq" id="WP_188388126.1">
    <property type="nucleotide sequence ID" value="NZ_BMFK01000001.1"/>
</dbReference>
<evidence type="ECO:0000259" key="11">
    <source>
        <dbReference type="PROSITE" id="PS50929"/>
    </source>
</evidence>
<dbReference type="CDD" id="cd18548">
    <property type="entry name" value="ABC_6TM_Tm287_like"/>
    <property type="match status" value="1"/>
</dbReference>
<dbReference type="PROSITE" id="PS50893">
    <property type="entry name" value="ABC_TRANSPORTER_2"/>
    <property type="match status" value="1"/>
</dbReference>
<accession>A0A917ARD5</accession>
<dbReference type="GO" id="GO:0016887">
    <property type="term" value="F:ATP hydrolysis activity"/>
    <property type="evidence" value="ECO:0007669"/>
    <property type="project" value="InterPro"/>
</dbReference>
<dbReference type="SUPFAM" id="SSF90123">
    <property type="entry name" value="ABC transporter transmembrane region"/>
    <property type="match status" value="1"/>
</dbReference>
<dbReference type="PROSITE" id="PS00211">
    <property type="entry name" value="ABC_TRANSPORTER_1"/>
    <property type="match status" value="1"/>
</dbReference>
<evidence type="ECO:0000256" key="6">
    <source>
        <dbReference type="ARBA" id="ARBA00022840"/>
    </source>
</evidence>